<dbReference type="CDD" id="cd00218">
    <property type="entry name" value="GlcAT-I"/>
    <property type="match status" value="1"/>
</dbReference>
<evidence type="ECO:0000256" key="20">
    <source>
        <dbReference type="SAM" id="MobiDB-lite"/>
    </source>
</evidence>
<keyword evidence="13 18" id="KW-0325">Glycoprotein</keyword>
<feature type="transmembrane region" description="Helical" evidence="19">
    <location>
        <begin position="78"/>
        <end position="99"/>
    </location>
</feature>
<evidence type="ECO:0000313" key="23">
    <source>
        <dbReference type="RefSeq" id="XP_025405622.1"/>
    </source>
</evidence>
<evidence type="ECO:0000313" key="22">
    <source>
        <dbReference type="Proteomes" id="UP000694846"/>
    </source>
</evidence>
<evidence type="ECO:0000256" key="17">
    <source>
        <dbReference type="PIRSR" id="PIRSR605027-3"/>
    </source>
</evidence>
<evidence type="ECO:0000256" key="14">
    <source>
        <dbReference type="ARBA" id="ARBA00023211"/>
    </source>
</evidence>
<feature type="region of interest" description="Disordered" evidence="20">
    <location>
        <begin position="24"/>
        <end position="60"/>
    </location>
</feature>
<evidence type="ECO:0000313" key="21">
    <source>
        <dbReference type="EMBL" id="MBY76094.1"/>
    </source>
</evidence>
<reference evidence="21" key="1">
    <citation type="submission" date="2018-04" db="EMBL/GenBank/DDBJ databases">
        <title>Transcriptome assembly of Sipha flava.</title>
        <authorList>
            <person name="Scully E.D."/>
            <person name="Geib S.M."/>
            <person name="Palmer N.A."/>
            <person name="Koch K."/>
            <person name="Bradshaw J."/>
            <person name="Heng-Moss T."/>
            <person name="Sarath G."/>
        </authorList>
    </citation>
    <scope>NUCLEOTIDE SEQUENCE</scope>
</reference>
<keyword evidence="7 19" id="KW-0812">Transmembrane</keyword>
<evidence type="ECO:0000256" key="10">
    <source>
        <dbReference type="ARBA" id="ARBA00022989"/>
    </source>
</evidence>
<dbReference type="EC" id="2.4.1.135" evidence="5 19"/>
<keyword evidence="12 19" id="KW-0472">Membrane</keyword>
<reference evidence="23 24" key="2">
    <citation type="submission" date="2025-04" db="UniProtKB">
        <authorList>
            <consortium name="RefSeq"/>
        </authorList>
    </citation>
    <scope>IDENTIFICATION</scope>
    <source>
        <tissue evidence="23 24">Whole body</tissue>
    </source>
</reference>
<keyword evidence="14 17" id="KW-0464">Manganese</keyword>
<dbReference type="AlphaFoldDB" id="A0A2S2QEC9"/>
<keyword evidence="22" id="KW-1185">Reference proteome</keyword>
<evidence type="ECO:0000256" key="9">
    <source>
        <dbReference type="ARBA" id="ARBA00022968"/>
    </source>
</evidence>
<feature type="compositionally biased region" description="Polar residues" evidence="20">
    <location>
        <begin position="38"/>
        <end position="47"/>
    </location>
</feature>
<evidence type="ECO:0000256" key="19">
    <source>
        <dbReference type="RuleBase" id="RU363127"/>
    </source>
</evidence>
<keyword evidence="10 19" id="KW-1133">Transmembrane helix</keyword>
<dbReference type="Pfam" id="PF03360">
    <property type="entry name" value="Glyco_transf_43"/>
    <property type="match status" value="1"/>
</dbReference>
<sequence length="478" mass="52625">MTGGRYSCSSFIIVDGGCSGGNNTGSTGNGDSGGVSSRKLQPLSSSPATGRCNNNRNRRPSTTTAAAFVHMKKTWKNVAAMLFAVAFVTTATATFYFNYAATTATACCVVGQPSTSRRESSNFAAAADDEPGRGKFGLSVVRASKLYTVCETRGYHRRDDLVTFAGRRRLQTSDSTTGGSPGENDESRDSGPRNSDEANETALIYFITPTYPRREQIAELTRLGQTLMHVPRLHWIVADDRPDCSPQIMNLLPDFSIPYTYIASPMPTIYRRDPNAMPRGVSNRRAALNWIRLNHDVNDSDAVIYFGDDDNTFHLDLFKEIRSTKKISMFPVGLIGEYGVSSPIINNGKVIGFFDSWPAKRKFPVDMAGFAINVQLLFKYPYATMPYKVGFEEDRFLSALAIQLDEIEPKAENCTRILVWHTQTVKKPKPVVMIKSKTTLPGSLATLLNQVTMLGIGEVSETTGVRSYMTKNGITIRV</sequence>
<protein>
    <recommendedName>
        <fullName evidence="5 19">Galactosylgalactosylxylosylprotein 3-beta-glucuronosyltransferase</fullName>
        <ecNumber evidence="5 19">2.4.1.135</ecNumber>
    </recommendedName>
</protein>
<evidence type="ECO:0000256" key="2">
    <source>
        <dbReference type="ARBA" id="ARBA00004323"/>
    </source>
</evidence>
<feature type="glycosylation site" description="N-linked (GlcNAc...) asparagine" evidence="18">
    <location>
        <position position="413"/>
    </location>
</feature>
<evidence type="ECO:0000256" key="16">
    <source>
        <dbReference type="PIRSR" id="PIRSR605027-1"/>
    </source>
</evidence>
<dbReference type="RefSeq" id="XP_025405624.1">
    <property type="nucleotide sequence ID" value="XM_025549839.1"/>
</dbReference>
<feature type="active site" description="Proton donor/acceptor" evidence="16">
    <location>
        <position position="393"/>
    </location>
</feature>
<feature type="region of interest" description="Disordered" evidence="20">
    <location>
        <begin position="166"/>
        <end position="199"/>
    </location>
</feature>
<dbReference type="FunFam" id="3.90.550.10:FF:000044">
    <property type="entry name" value="Galactosylgalactosylxylosylprotein 3-beta-glucuronosyltransferase"/>
    <property type="match status" value="1"/>
</dbReference>
<evidence type="ECO:0000256" key="6">
    <source>
        <dbReference type="ARBA" id="ARBA00022679"/>
    </source>
</evidence>
<evidence type="ECO:0000256" key="15">
    <source>
        <dbReference type="ARBA" id="ARBA00047979"/>
    </source>
</evidence>
<dbReference type="UniPathway" id="UPA00378"/>
<dbReference type="SUPFAM" id="SSF53448">
    <property type="entry name" value="Nucleotide-diphospho-sugar transferases"/>
    <property type="match status" value="1"/>
</dbReference>
<dbReference type="OrthoDB" id="675023at2759"/>
<evidence type="ECO:0000313" key="25">
    <source>
        <dbReference type="RefSeq" id="XP_025405624.1"/>
    </source>
</evidence>
<keyword evidence="8 17" id="KW-0479">Metal-binding</keyword>
<dbReference type="GO" id="GO:0000139">
    <property type="term" value="C:Golgi membrane"/>
    <property type="evidence" value="ECO:0007669"/>
    <property type="project" value="UniProtKB-SubCell"/>
</dbReference>
<dbReference type="GO" id="GO:0046872">
    <property type="term" value="F:metal ion binding"/>
    <property type="evidence" value="ECO:0007669"/>
    <property type="project" value="UniProtKB-KW"/>
</dbReference>
<comment type="pathway">
    <text evidence="3 19">Protein modification; protein glycosylation.</text>
</comment>
<dbReference type="PANTHER" id="PTHR10896">
    <property type="entry name" value="GALACTOSYLGALACTOSYLXYLOSYLPROTEIN 3-BETA-GLUCURONOSYLTRANSFERASE BETA-1,3-GLUCURONYLTRANSFERASE"/>
    <property type="match status" value="1"/>
</dbReference>
<feature type="compositionally biased region" description="Gly residues" evidence="20">
    <location>
        <begin position="24"/>
        <end position="33"/>
    </location>
</feature>
<evidence type="ECO:0000256" key="5">
    <source>
        <dbReference type="ARBA" id="ARBA00012641"/>
    </source>
</evidence>
<evidence type="ECO:0000256" key="18">
    <source>
        <dbReference type="PIRSR" id="PIRSR605027-6"/>
    </source>
</evidence>
<dbReference type="Proteomes" id="UP000694846">
    <property type="component" value="Unplaced"/>
</dbReference>
<feature type="compositionally biased region" description="Low complexity" evidence="20">
    <location>
        <begin position="48"/>
        <end position="60"/>
    </location>
</feature>
<evidence type="ECO:0000256" key="8">
    <source>
        <dbReference type="ARBA" id="ARBA00022723"/>
    </source>
</evidence>
<dbReference type="RefSeq" id="XP_025405622.1">
    <property type="nucleotide sequence ID" value="XM_025549837.1"/>
</dbReference>
<comment type="subcellular location">
    <subcellularLocation>
        <location evidence="2 19">Golgi apparatus membrane</location>
        <topology evidence="2 19">Single-pass type II membrane protein</topology>
    </subcellularLocation>
</comment>
<organism evidence="21">
    <name type="scientific">Sipha flava</name>
    <name type="common">yellow sugarcane aphid</name>
    <dbReference type="NCBI Taxonomy" id="143950"/>
    <lineage>
        <taxon>Eukaryota</taxon>
        <taxon>Metazoa</taxon>
        <taxon>Ecdysozoa</taxon>
        <taxon>Arthropoda</taxon>
        <taxon>Hexapoda</taxon>
        <taxon>Insecta</taxon>
        <taxon>Pterygota</taxon>
        <taxon>Neoptera</taxon>
        <taxon>Paraneoptera</taxon>
        <taxon>Hemiptera</taxon>
        <taxon>Sternorrhyncha</taxon>
        <taxon>Aphidomorpha</taxon>
        <taxon>Aphidoidea</taxon>
        <taxon>Aphididae</taxon>
        <taxon>Sipha</taxon>
    </lineage>
</organism>
<evidence type="ECO:0000313" key="24">
    <source>
        <dbReference type="RefSeq" id="XP_025405623.1"/>
    </source>
</evidence>
<evidence type="ECO:0000256" key="12">
    <source>
        <dbReference type="ARBA" id="ARBA00023136"/>
    </source>
</evidence>
<accession>A0A2S2QEC9</accession>
<evidence type="ECO:0000313" key="26">
    <source>
        <dbReference type="RefSeq" id="XP_025405625.1"/>
    </source>
</evidence>
<dbReference type="GO" id="GO:0015018">
    <property type="term" value="F:galactosylgalactosylxylosylprotein 3-beta-glucuronosyltransferase activity"/>
    <property type="evidence" value="ECO:0007669"/>
    <property type="project" value="UniProtKB-UniRule"/>
</dbReference>
<comment type="similarity">
    <text evidence="4 19">Belongs to the glycosyltransferase 43 family.</text>
</comment>
<dbReference type="RefSeq" id="XP_025405623.1">
    <property type="nucleotide sequence ID" value="XM_025549838.1"/>
</dbReference>
<keyword evidence="6 19" id="KW-0808">Transferase</keyword>
<dbReference type="Gene3D" id="3.90.550.10">
    <property type="entry name" value="Spore Coat Polysaccharide Biosynthesis Protein SpsA, Chain A"/>
    <property type="match status" value="1"/>
</dbReference>
<dbReference type="GO" id="GO:0050650">
    <property type="term" value="P:chondroitin sulfate proteoglycan biosynthetic process"/>
    <property type="evidence" value="ECO:0007669"/>
    <property type="project" value="TreeGrafter"/>
</dbReference>
<evidence type="ECO:0000256" key="11">
    <source>
        <dbReference type="ARBA" id="ARBA00023034"/>
    </source>
</evidence>
<evidence type="ECO:0000256" key="3">
    <source>
        <dbReference type="ARBA" id="ARBA00004922"/>
    </source>
</evidence>
<feature type="compositionally biased region" description="Basic and acidic residues" evidence="20">
    <location>
        <begin position="185"/>
        <end position="196"/>
    </location>
</feature>
<feature type="binding site" evidence="17">
    <location>
        <position position="310"/>
    </location>
    <ligand>
        <name>Mn(2+)</name>
        <dbReference type="ChEBI" id="CHEBI:29035"/>
    </ligand>
</feature>
<keyword evidence="11 19" id="KW-0333">Golgi apparatus</keyword>
<dbReference type="InterPro" id="IPR005027">
    <property type="entry name" value="Glyco_trans_43"/>
</dbReference>
<dbReference type="PANTHER" id="PTHR10896:SF51">
    <property type="entry name" value="GALACTOSYLGALACTOSYLXYLOSYLPROTEIN 3-BETA-GLUCURONOSYLTRANSFERASE S"/>
    <property type="match status" value="1"/>
</dbReference>
<comment type="cofactor">
    <cofactor evidence="1 17 19">
        <name>Mn(2+)</name>
        <dbReference type="ChEBI" id="CHEBI:29035"/>
    </cofactor>
</comment>
<dbReference type="InterPro" id="IPR029044">
    <property type="entry name" value="Nucleotide-diphossugar_trans"/>
</dbReference>
<comment type="catalytic activity">
    <reaction evidence="15 19">
        <text>3-O-(beta-D-galactosyl-(1-&gt;3)-beta-D-galactosyl-(1-&gt;4)-beta-D-xylosyl)-L-seryl-[protein] + UDP-alpha-D-glucuronate = 3-O-(beta-D-GlcA-(1-&gt;3)-beta-D-Gal-(1-&gt;3)-beta-D-Gal-(1-&gt;4)-beta-D-Xyl)-L-seryl-[protein] + UDP + H(+)</text>
        <dbReference type="Rhea" id="RHEA:24168"/>
        <dbReference type="Rhea" id="RHEA-COMP:12571"/>
        <dbReference type="Rhea" id="RHEA-COMP:12573"/>
        <dbReference type="ChEBI" id="CHEBI:15378"/>
        <dbReference type="ChEBI" id="CHEBI:58052"/>
        <dbReference type="ChEBI" id="CHEBI:58223"/>
        <dbReference type="ChEBI" id="CHEBI:132090"/>
        <dbReference type="ChEBI" id="CHEBI:132093"/>
        <dbReference type="EC" id="2.4.1.135"/>
    </reaction>
</comment>
<name>A0A2S2QEC9_9HEMI</name>
<evidence type="ECO:0000256" key="1">
    <source>
        <dbReference type="ARBA" id="ARBA00001936"/>
    </source>
</evidence>
<gene>
    <name evidence="21" type="primary">GlcAT-S</name>
    <name evidence="23 24 25 26" type="synonym">LOC112679899</name>
    <name evidence="21" type="ORF">g.9366</name>
</gene>
<dbReference type="RefSeq" id="XP_025405625.1">
    <property type="nucleotide sequence ID" value="XM_025549840.1"/>
</dbReference>
<evidence type="ECO:0000256" key="13">
    <source>
        <dbReference type="ARBA" id="ARBA00023180"/>
    </source>
</evidence>
<evidence type="ECO:0000256" key="7">
    <source>
        <dbReference type="ARBA" id="ARBA00022692"/>
    </source>
</evidence>
<keyword evidence="9 19" id="KW-0735">Signal-anchor</keyword>
<evidence type="ECO:0000256" key="4">
    <source>
        <dbReference type="ARBA" id="ARBA00007706"/>
    </source>
</evidence>
<proteinExistence type="inferred from homology"/>
<dbReference type="GO" id="GO:0005975">
    <property type="term" value="P:carbohydrate metabolic process"/>
    <property type="evidence" value="ECO:0007669"/>
    <property type="project" value="TreeGrafter"/>
</dbReference>
<dbReference type="EMBL" id="GGMS01006891">
    <property type="protein sequence ID" value="MBY76094.1"/>
    <property type="molecule type" value="Transcribed_RNA"/>
</dbReference>